<evidence type="ECO:0000256" key="2">
    <source>
        <dbReference type="ARBA" id="ARBA00007613"/>
    </source>
</evidence>
<keyword evidence="4" id="KW-1134">Transmembrane beta strand</keyword>
<evidence type="ECO:0000256" key="7">
    <source>
        <dbReference type="ARBA" id="ARBA00023237"/>
    </source>
</evidence>
<dbReference type="Pfam" id="PF02321">
    <property type="entry name" value="OEP"/>
    <property type="match status" value="2"/>
</dbReference>
<evidence type="ECO:0008006" key="10">
    <source>
        <dbReference type="Google" id="ProtNLM"/>
    </source>
</evidence>
<keyword evidence="6" id="KW-0472">Membrane</keyword>
<reference evidence="8 9" key="1">
    <citation type="submission" date="2017-09" db="EMBL/GenBank/DDBJ databases">
        <title>Reassesment of A. cryaerophilus.</title>
        <authorList>
            <person name="Perez-Cataluna A."/>
            <person name="Collado L."/>
            <person name="Salgado O."/>
            <person name="Lefinanco V."/>
            <person name="Figueras M.J."/>
        </authorList>
    </citation>
    <scope>NUCLEOTIDE SEQUENCE [LARGE SCALE GENOMIC DNA]</scope>
    <source>
        <strain evidence="8 9">LMG 10210</strain>
    </source>
</reference>
<dbReference type="GO" id="GO:1990281">
    <property type="term" value="C:efflux pump complex"/>
    <property type="evidence" value="ECO:0007669"/>
    <property type="project" value="TreeGrafter"/>
</dbReference>
<protein>
    <recommendedName>
        <fullName evidence="10">TolC family outer membrane protein</fullName>
    </recommendedName>
</protein>
<dbReference type="InterPro" id="IPR003423">
    <property type="entry name" value="OMP_efflux"/>
</dbReference>
<dbReference type="Gene3D" id="1.20.1600.10">
    <property type="entry name" value="Outer membrane efflux proteins (OEP)"/>
    <property type="match status" value="1"/>
</dbReference>
<dbReference type="GO" id="GO:0015562">
    <property type="term" value="F:efflux transmembrane transporter activity"/>
    <property type="evidence" value="ECO:0007669"/>
    <property type="project" value="InterPro"/>
</dbReference>
<comment type="subcellular location">
    <subcellularLocation>
        <location evidence="1">Cell outer membrane</location>
    </subcellularLocation>
</comment>
<dbReference type="GO" id="GO:0015288">
    <property type="term" value="F:porin activity"/>
    <property type="evidence" value="ECO:0007669"/>
    <property type="project" value="TreeGrafter"/>
</dbReference>
<comment type="caution">
    <text evidence="8">The sequence shown here is derived from an EMBL/GenBank/DDBJ whole genome shotgun (WGS) entry which is preliminary data.</text>
</comment>
<evidence type="ECO:0000313" key="8">
    <source>
        <dbReference type="EMBL" id="PRM94766.1"/>
    </source>
</evidence>
<dbReference type="PANTHER" id="PTHR30026">
    <property type="entry name" value="OUTER MEMBRANE PROTEIN TOLC"/>
    <property type="match status" value="1"/>
</dbReference>
<evidence type="ECO:0000256" key="1">
    <source>
        <dbReference type="ARBA" id="ARBA00004442"/>
    </source>
</evidence>
<evidence type="ECO:0000256" key="3">
    <source>
        <dbReference type="ARBA" id="ARBA00022448"/>
    </source>
</evidence>
<dbReference type="EMBL" id="NXGE01000002">
    <property type="protein sequence ID" value="PRM94766.1"/>
    <property type="molecule type" value="Genomic_DNA"/>
</dbReference>
<evidence type="ECO:0000256" key="4">
    <source>
        <dbReference type="ARBA" id="ARBA00022452"/>
    </source>
</evidence>
<gene>
    <name evidence="8" type="ORF">CJ673_04180</name>
</gene>
<keyword evidence="7" id="KW-0998">Cell outer membrane</keyword>
<keyword evidence="5" id="KW-0812">Transmembrane</keyword>
<comment type="similarity">
    <text evidence="2">Belongs to the outer membrane factor (OMF) (TC 1.B.17) family.</text>
</comment>
<dbReference type="InterPro" id="IPR051906">
    <property type="entry name" value="TolC-like"/>
</dbReference>
<dbReference type="SUPFAM" id="SSF56954">
    <property type="entry name" value="Outer membrane efflux proteins (OEP)"/>
    <property type="match status" value="1"/>
</dbReference>
<dbReference type="Proteomes" id="UP000238281">
    <property type="component" value="Unassembled WGS sequence"/>
</dbReference>
<dbReference type="PANTHER" id="PTHR30026:SF20">
    <property type="entry name" value="OUTER MEMBRANE PROTEIN TOLC"/>
    <property type="match status" value="1"/>
</dbReference>
<sequence>MFKFFFVLFIFLSGFLNAFSLKEGFIKTLANNPDVLVRENELKKIEYDMDIAKGLFYPTINFEASADNSRTSRDSYTPKNGRLESKDEYLLRLNQPLYDGFESSYEKKIQQNRYESAKFYLKEIQNELALRYVQNYINVLKTNDMLNLSNESYNMSKEMYNKTSRKVEMGYGTKLEYERAKGNLEESSVNLSIDKLSLADATQNLYDNIQEEFDFASLTHPIFSYNLPNNEDEALRYGFLNHPSVMVSLKNIDVAIFEQKRDLKSFHPDVNLVASYRLNDASYKENYTDTSNEYKVGLELVYNLYNGGKDLANNKKLLQTIQEKKILLQKTNQQISNKLSLSWNSYLLNAEKLAKLEKFVKTRKAVLDATYQEFTLGTRDLGSVVDAHLDYISTKRNVISTTYDLLLAHYRILDSIGILSDEILEQKEKEIFEKNDSKINEILKNNIR</sequence>
<organism evidence="8 9">
    <name type="scientific">Aliarcobacter cryaerophilus</name>
    <dbReference type="NCBI Taxonomy" id="28198"/>
    <lineage>
        <taxon>Bacteria</taxon>
        <taxon>Pseudomonadati</taxon>
        <taxon>Campylobacterota</taxon>
        <taxon>Epsilonproteobacteria</taxon>
        <taxon>Campylobacterales</taxon>
        <taxon>Arcobacteraceae</taxon>
        <taxon>Aliarcobacter</taxon>
    </lineage>
</organism>
<accession>A0A2S9T7G5</accession>
<evidence type="ECO:0000313" key="9">
    <source>
        <dbReference type="Proteomes" id="UP000238281"/>
    </source>
</evidence>
<dbReference type="RefSeq" id="WP_105915033.1">
    <property type="nucleotide sequence ID" value="NZ_NXGE01000002.1"/>
</dbReference>
<proteinExistence type="inferred from homology"/>
<dbReference type="GO" id="GO:0009279">
    <property type="term" value="C:cell outer membrane"/>
    <property type="evidence" value="ECO:0007669"/>
    <property type="project" value="UniProtKB-SubCell"/>
</dbReference>
<evidence type="ECO:0000256" key="6">
    <source>
        <dbReference type="ARBA" id="ARBA00023136"/>
    </source>
</evidence>
<dbReference type="AlphaFoldDB" id="A0A2S9T7G5"/>
<keyword evidence="3" id="KW-0813">Transport</keyword>
<evidence type="ECO:0000256" key="5">
    <source>
        <dbReference type="ARBA" id="ARBA00022692"/>
    </source>
</evidence>
<name>A0A2S9T7G5_9BACT</name>